<protein>
    <submittedName>
        <fullName evidence="3">Capsid protein</fullName>
    </submittedName>
</protein>
<feature type="compositionally biased region" description="Low complexity" evidence="1">
    <location>
        <begin position="690"/>
        <end position="700"/>
    </location>
</feature>
<dbReference type="EMBL" id="HM004068">
    <property type="protein sequence ID" value="ADG21214.1"/>
    <property type="molecule type" value="Genomic_RNA"/>
</dbReference>
<feature type="compositionally biased region" description="Low complexity" evidence="1">
    <location>
        <begin position="617"/>
        <end position="626"/>
    </location>
</feature>
<evidence type="ECO:0000313" key="4">
    <source>
        <dbReference type="Proteomes" id="UP000242325"/>
    </source>
</evidence>
<accession>D6QSQ4</accession>
<name>D6QSQ4_9VIRU</name>
<feature type="compositionally biased region" description="Acidic residues" evidence="1">
    <location>
        <begin position="638"/>
        <end position="647"/>
    </location>
</feature>
<evidence type="ECO:0000259" key="2">
    <source>
        <dbReference type="Pfam" id="PF21685"/>
    </source>
</evidence>
<keyword evidence="4" id="KW-1185">Reference proteome</keyword>
<dbReference type="KEGG" id="vg:37619148"/>
<dbReference type="GeneID" id="37619148"/>
<evidence type="ECO:0000313" key="3">
    <source>
        <dbReference type="EMBL" id="ADG21214.1"/>
    </source>
</evidence>
<dbReference type="RefSeq" id="YP_009507946.1">
    <property type="nucleotide sequence ID" value="NC_038782.1"/>
</dbReference>
<reference evidence="3 4" key="1">
    <citation type="journal article" date="2011" name="Virus Res.">
        <title>Genomic characterization of a novel dsRNA virus detected in the phytopathogenic fungus Verticillium dahliae Kleb.</title>
        <authorList>
            <person name="Cao Y.F."/>
            <person name="Zhu X.W."/>
            <person name="Xiang Y."/>
            <person name="Li D.Q."/>
            <person name="Yang J.R."/>
            <person name="Mao Q.Z."/>
            <person name="Chen J.S."/>
        </authorList>
    </citation>
    <scope>NUCLEOTIDE SEQUENCE [LARGE SCALE GENOMIC DNA]</scope>
</reference>
<evidence type="ECO:0000256" key="1">
    <source>
        <dbReference type="SAM" id="MobiDB-lite"/>
    </source>
</evidence>
<feature type="domain" description="Capsid protein N-terminal" evidence="2">
    <location>
        <begin position="90"/>
        <end position="452"/>
    </location>
</feature>
<feature type="compositionally biased region" description="Basic and acidic residues" evidence="1">
    <location>
        <begin position="573"/>
        <end position="587"/>
    </location>
</feature>
<feature type="compositionally biased region" description="Polar residues" evidence="1">
    <location>
        <begin position="676"/>
        <end position="689"/>
    </location>
</feature>
<dbReference type="Proteomes" id="UP000242325">
    <property type="component" value="Genome"/>
</dbReference>
<dbReference type="Pfam" id="PF21685">
    <property type="entry name" value="Fungal_virus_P2_N"/>
    <property type="match status" value="1"/>
</dbReference>
<dbReference type="InterPro" id="IPR049324">
    <property type="entry name" value="P2_N_fungal_virus"/>
</dbReference>
<feature type="region of interest" description="Disordered" evidence="1">
    <location>
        <begin position="545"/>
        <end position="700"/>
    </location>
</feature>
<dbReference type="OrthoDB" id="6143at10239"/>
<organism evidence="3 4">
    <name type="scientific">Verticillium dahliae chrysovirus 1</name>
    <dbReference type="NCBI Taxonomy" id="759389"/>
    <lineage>
        <taxon>Viruses</taxon>
        <taxon>Riboviria</taxon>
        <taxon>Orthornavirae</taxon>
        <taxon>Duplornaviricota</taxon>
        <taxon>Chrymotiviricetes</taxon>
        <taxon>Ghabrivirales</taxon>
        <taxon>Alphatotivirineae</taxon>
        <taxon>Chrysoviridae</taxon>
        <taxon>Alphachrysovirus</taxon>
        <taxon>Alphachrysovirus verticillii</taxon>
    </lineage>
</organism>
<sequence>MANYVSLKDKKYAAKVEAFVGIRGNASAIIEARRTVSKLTVWEPWRREEQGDAKVLGITAKRVEDVVNCFNTTQIGNLDYLARPKFCVNYNVYGDLDRTPVLGENTNSIDISVHWTTGPVKVQLIPGLQRKVLLHDDIEHAAKVGHVAREALSKATGWSRQGLYNLTADEFNSLLYAIGTCVGGSSKLTRLVKGMLLYLDALDEGRLDLDLHTLRGISFTEGDIAREARRDNQAYIYNSAPGFQPHELVLTAMASAYPPQGRASHVTIPADANEIVMVARGTLTAGRIQLRLTAANILTSVNRYANDTDCANDLHAALMIAASLRQNRYFTHAKLPKVTSFMDLLGPCVRNTGKNQLRPQMSRELSISLGRLHQMISFAIAKDLATAAEMSASRRVPAEAHILEYMMRYAPTIRLMGAGLTGIPVVEGTEELDYITCTSPDELEDILGTSILEVLWLASRETRVCENGVFYELKKGCHDLTRSGGSMEVLREEMREAGTTATGFTLPQGRFFVEGVNLGNDGPYKRPARRRIKMPIDHAHECDTEMGRTVIRRRNGGVARRRPDSVTYQPPRQEPRTPEPFRPRRQPEPSPESSPGDSIYEEAAESKSESPPPSYRPPVDSRSSSLESKHESEAALFDIEEGSEDADQSGAAELDVTAKSQQPAPSVGEMVKTGLTRESSSVPASPQRITTSLSRRGTSLTHKRGQSWTEIITSATNQQVRETKYTRKDVSVLFDSFSAQQFAEAAGIRVGDSEARCVEAIMHLRGKEPMPREIFARYGEKLLQHDGYEDDSSEMFVIIVQGELIGAWWEGDDVLRKRLVDRGGKGIIYIPKGRKMRDLTASMGVGDDSREAMALGRNWEGDVLKLKRYDWRYVIYSKSMIQFMESQGVTEDMQGMGGSLHARLVVWLANNQDFPLHQIRSLLDWVRDTSMAFVHYADAPVPRYDHDFVEFDYSGRPSSAVPREYLPGDSKYILLACQSVGKKRWVSQEALTKLLKEFNVPKHIKGRLEDNKYRTK</sequence>
<proteinExistence type="predicted"/>